<evidence type="ECO:0000256" key="1">
    <source>
        <dbReference type="ARBA" id="ARBA00004141"/>
    </source>
</evidence>
<evidence type="ECO:0000256" key="4">
    <source>
        <dbReference type="ARBA" id="ARBA00023136"/>
    </source>
</evidence>
<dbReference type="GO" id="GO:0140359">
    <property type="term" value="F:ABC-type transporter activity"/>
    <property type="evidence" value="ECO:0007669"/>
    <property type="project" value="InterPro"/>
</dbReference>
<dbReference type="NCBIfam" id="TIGR03062">
    <property type="entry name" value="pip_yhgE_Cterm"/>
    <property type="match status" value="1"/>
</dbReference>
<feature type="transmembrane region" description="Helical" evidence="5">
    <location>
        <begin position="679"/>
        <end position="699"/>
    </location>
</feature>
<evidence type="ECO:0000259" key="6">
    <source>
        <dbReference type="Pfam" id="PF12698"/>
    </source>
</evidence>
<dbReference type="AlphaFoldDB" id="A0A7M1KU21"/>
<name>A0A7M1KU21_9LACT</name>
<feature type="transmembrane region" description="Helical" evidence="5">
    <location>
        <begin position="779"/>
        <end position="798"/>
    </location>
</feature>
<dbReference type="InterPro" id="IPR013525">
    <property type="entry name" value="ABC2_TM"/>
</dbReference>
<feature type="transmembrane region" description="Helical" evidence="5">
    <location>
        <begin position="719"/>
        <end position="740"/>
    </location>
</feature>
<dbReference type="Proteomes" id="UP000595091">
    <property type="component" value="Chromosome"/>
</dbReference>
<reference evidence="7 8" key="1">
    <citation type="submission" date="2020-10" db="EMBL/GenBank/DDBJ databases">
        <title>Plasmid carrying two tetracycline resistance determinant.</title>
        <authorList>
            <person name="Yang Q."/>
        </authorList>
    </citation>
    <scope>NUCLEOTIDE SEQUENCE [LARGE SCALE GENOMIC DNA]</scope>
    <source>
        <strain evidence="7 8">T43</strain>
    </source>
</reference>
<protein>
    <submittedName>
        <fullName evidence="7">YhgE/Pip domain-containing protein</fullName>
    </submittedName>
</protein>
<dbReference type="Gene3D" id="3.40.1710.10">
    <property type="entry name" value="abc type-2 transporter like domain"/>
    <property type="match status" value="1"/>
</dbReference>
<dbReference type="InterPro" id="IPR023908">
    <property type="entry name" value="xxxLxxG_rpt"/>
</dbReference>
<dbReference type="Pfam" id="PF12698">
    <property type="entry name" value="ABC2_membrane_3"/>
    <property type="match status" value="2"/>
</dbReference>
<keyword evidence="3 5" id="KW-1133">Transmembrane helix</keyword>
<dbReference type="InterPro" id="IPR011049">
    <property type="entry name" value="Serralysin-like_metalloprot_C"/>
</dbReference>
<feature type="domain" description="ABC-2 type transporter transmembrane" evidence="6">
    <location>
        <begin position="15"/>
        <end position="162"/>
    </location>
</feature>
<feature type="domain" description="ABC-2 type transporter transmembrane" evidence="6">
    <location>
        <begin position="640"/>
        <end position="850"/>
    </location>
</feature>
<dbReference type="SUPFAM" id="SSF101967">
    <property type="entry name" value="Adhesin YadA, collagen-binding domain"/>
    <property type="match status" value="1"/>
</dbReference>
<comment type="subcellular location">
    <subcellularLocation>
        <location evidence="1">Membrane</location>
        <topology evidence="1">Multi-pass membrane protein</topology>
    </subcellularLocation>
</comment>
<dbReference type="PANTHER" id="PTHR43077">
    <property type="entry name" value="TRANSPORT PERMEASE YVFS-RELATED"/>
    <property type="match status" value="1"/>
</dbReference>
<feature type="transmembrane region" description="Helical" evidence="5">
    <location>
        <begin position="16"/>
        <end position="38"/>
    </location>
</feature>
<feature type="transmembrane region" description="Helical" evidence="5">
    <location>
        <begin position="835"/>
        <end position="855"/>
    </location>
</feature>
<evidence type="ECO:0000313" key="7">
    <source>
        <dbReference type="EMBL" id="QOQ79783.1"/>
    </source>
</evidence>
<accession>A0A7M1KU21</accession>
<evidence type="ECO:0000256" key="3">
    <source>
        <dbReference type="ARBA" id="ARBA00022989"/>
    </source>
</evidence>
<dbReference type="InterPro" id="IPR017501">
    <property type="entry name" value="Phage_infect_YhgE_C"/>
</dbReference>
<dbReference type="PANTHER" id="PTHR43077:SF5">
    <property type="entry name" value="PHAGE INFECTION PROTEIN"/>
    <property type="match status" value="1"/>
</dbReference>
<keyword evidence="4 5" id="KW-0472">Membrane</keyword>
<dbReference type="NCBIfam" id="TIGR03057">
    <property type="entry name" value="xxxLxxG_by_4"/>
    <property type="match status" value="8"/>
</dbReference>
<keyword evidence="2 5" id="KW-0812">Transmembrane</keyword>
<proteinExistence type="predicted"/>
<dbReference type="EMBL" id="CP063065">
    <property type="protein sequence ID" value="QOQ79783.1"/>
    <property type="molecule type" value="Genomic_DNA"/>
</dbReference>
<feature type="transmembrane region" description="Helical" evidence="5">
    <location>
        <begin position="752"/>
        <end position="772"/>
    </location>
</feature>
<dbReference type="GO" id="GO:0016020">
    <property type="term" value="C:membrane"/>
    <property type="evidence" value="ECO:0007669"/>
    <property type="project" value="UniProtKB-SubCell"/>
</dbReference>
<dbReference type="InterPro" id="IPR017500">
    <property type="entry name" value="Phage_infect_YhgE_N"/>
</dbReference>
<dbReference type="Gene3D" id="1.10.287.950">
    <property type="entry name" value="Methyl-accepting chemotaxis protein"/>
    <property type="match status" value="1"/>
</dbReference>
<sequence length="871" mass="90927">MIKQEWQSIFTKKKMIIILLGIAFIPSLYTVIFLSSMWDPYGKLANLPVAVVNEDKAVQYNDENLAIGDNLVGELENSDEMDFEFVSKSDAEAGLKDGDYYMVITIPENFSENATSLLEDEPKQMTLNYETSAGHSYIASKLTSSAANTIKDSVSSEVTKIYAETIFAQLQTVADKMQDAADGGSQIKDGVEEAADGNATITENLNTLASSSLIFADGADSLDVGLNTYIDGVSQVNEGATALNEGTSQLTDSMPALTSGVSQLTSGAGDLADGSATLSAGLTTLSDNTVTLADGANSLNDGMVQLAEGSQALTDGLSQLNASLTSEEQAAKITALQTGLDQMKSGLDNLDSSLQNSSLAGDLSDVTGQLETLSTAMADVQTQLTSIVAVSDPTSNTEAVLTAIEASGAALTPEQEAAVSTAVANQFTTVATTQAGSVQTISTDLSSLSSLQDVDVTAIGSQIANLQASVHQLTEGYDALYDGTNTLIDGVNQVASSSDTLLAGAQTLDVGIDQAQSGATALASGMSQLNDGTQELNAGGLSLTDGSNQLSEGLNTLNSQTGTLADGAIQLQAGTQALADGTGQLVANSGQLTDGTSQLADGAGQIADGADQLANGSQTLGDGLGTIADGTSELSTQLANGSQTLNEVDATDNTYDMMAEPVDTNQTETAPIPNNGTGMAPYMMSVALFIGAITLNLMFDSYTPKGRPKNGISWWASKFSVLAVVGILQSLIMVFLLHTVNGLETFSMSKTLLVTIITALTSISIVMLFNLLFDKIGSFIMLIFLILQLSGSGGTYPIQLSNPFFEAIHPYLPITYSVDAYRQLFGIGGSIRTDVFVLTSILIVFTLLIILFYTIKYKKLKANDFKTQAAV</sequence>
<evidence type="ECO:0000256" key="5">
    <source>
        <dbReference type="SAM" id="Phobius"/>
    </source>
</evidence>
<dbReference type="RefSeq" id="WP_197558945.1">
    <property type="nucleotide sequence ID" value="NZ_CP063065.1"/>
</dbReference>
<evidence type="ECO:0000256" key="2">
    <source>
        <dbReference type="ARBA" id="ARBA00022692"/>
    </source>
</evidence>
<dbReference type="InterPro" id="IPR051328">
    <property type="entry name" value="T7SS_ABC-Transporter"/>
</dbReference>
<gene>
    <name evidence="7" type="ORF">IMX20_03670</name>
</gene>
<evidence type="ECO:0000313" key="8">
    <source>
        <dbReference type="Proteomes" id="UP000595091"/>
    </source>
</evidence>
<dbReference type="NCBIfam" id="TIGR03061">
    <property type="entry name" value="pip_yhgE_Nterm"/>
    <property type="match status" value="1"/>
</dbReference>
<organism evidence="7 8">
    <name type="scientific">Aerococcus urinaeequi</name>
    <dbReference type="NCBI Taxonomy" id="51665"/>
    <lineage>
        <taxon>Bacteria</taxon>
        <taxon>Bacillati</taxon>
        <taxon>Bacillota</taxon>
        <taxon>Bacilli</taxon>
        <taxon>Lactobacillales</taxon>
        <taxon>Aerococcaceae</taxon>
        <taxon>Aerococcus</taxon>
    </lineage>
</organism>